<evidence type="ECO:0000259" key="2">
    <source>
        <dbReference type="Pfam" id="PF02517"/>
    </source>
</evidence>
<keyword evidence="1" id="KW-0472">Membrane</keyword>
<dbReference type="Proteomes" id="UP000237797">
    <property type="component" value="Unassembled WGS sequence"/>
</dbReference>
<feature type="transmembrane region" description="Helical" evidence="1">
    <location>
        <begin position="26"/>
        <end position="47"/>
    </location>
</feature>
<keyword evidence="4" id="KW-1185">Reference proteome</keyword>
<dbReference type="GO" id="GO:0006508">
    <property type="term" value="P:proteolysis"/>
    <property type="evidence" value="ECO:0007669"/>
    <property type="project" value="UniProtKB-KW"/>
</dbReference>
<protein>
    <submittedName>
        <fullName evidence="3">CAAX prenyl protease-like protein</fullName>
    </submittedName>
</protein>
<dbReference type="GO" id="GO:0080120">
    <property type="term" value="P:CAAX-box protein maturation"/>
    <property type="evidence" value="ECO:0007669"/>
    <property type="project" value="UniProtKB-ARBA"/>
</dbReference>
<dbReference type="Pfam" id="PF02517">
    <property type="entry name" value="Rce1-like"/>
    <property type="match status" value="1"/>
</dbReference>
<feature type="transmembrane region" description="Helical" evidence="1">
    <location>
        <begin position="94"/>
        <end position="118"/>
    </location>
</feature>
<dbReference type="AlphaFoldDB" id="A0A2T0LA21"/>
<reference evidence="3 4" key="1">
    <citation type="submission" date="2018-03" db="EMBL/GenBank/DDBJ databases">
        <title>Genomic Encyclopedia of Archaeal and Bacterial Type Strains, Phase II (KMG-II): from individual species to whole genera.</title>
        <authorList>
            <person name="Goeker M."/>
        </authorList>
    </citation>
    <scope>NUCLEOTIDE SEQUENCE [LARGE SCALE GENOMIC DNA]</scope>
    <source>
        <strain evidence="3 4">DSM 44946</strain>
    </source>
</reference>
<feature type="domain" description="CAAX prenyl protease 2/Lysostaphin resistance protein A-like" evidence="2">
    <location>
        <begin position="155"/>
        <end position="255"/>
    </location>
</feature>
<accession>A0A2T0LA21</accession>
<organism evidence="3 4">
    <name type="scientific">Planifilum fimeticola</name>
    <dbReference type="NCBI Taxonomy" id="201975"/>
    <lineage>
        <taxon>Bacteria</taxon>
        <taxon>Bacillati</taxon>
        <taxon>Bacillota</taxon>
        <taxon>Bacilli</taxon>
        <taxon>Bacillales</taxon>
        <taxon>Thermoactinomycetaceae</taxon>
        <taxon>Planifilum</taxon>
    </lineage>
</organism>
<comment type="caution">
    <text evidence="3">The sequence shown here is derived from an EMBL/GenBank/DDBJ whole genome shotgun (WGS) entry which is preliminary data.</text>
</comment>
<keyword evidence="1" id="KW-0812">Transmembrane</keyword>
<name>A0A2T0LA21_9BACL</name>
<evidence type="ECO:0000313" key="3">
    <source>
        <dbReference type="EMBL" id="PRX38545.1"/>
    </source>
</evidence>
<feature type="transmembrane region" description="Helical" evidence="1">
    <location>
        <begin position="189"/>
        <end position="211"/>
    </location>
</feature>
<dbReference type="PANTHER" id="PTHR35797:SF1">
    <property type="entry name" value="PROTEASE"/>
    <property type="match status" value="1"/>
</dbReference>
<dbReference type="InterPro" id="IPR042150">
    <property type="entry name" value="MmRce1-like"/>
</dbReference>
<keyword evidence="3" id="KW-0378">Hydrolase</keyword>
<keyword evidence="1" id="KW-1133">Transmembrane helix</keyword>
<feature type="transmembrane region" description="Helical" evidence="1">
    <location>
        <begin position="53"/>
        <end position="73"/>
    </location>
</feature>
<sequence length="295" mass="32176">MIHQDPKNPICPKQLKQLQKKALQRGIMITFVAVGLLSLWLCIAHQFGWLTGGVTRTTAAWIGQMTPAVSAWLMHRIGQGEGTFYGFRRPTLKWLFWGWILGIGLPSAAFGVTGMFGWGSFASSWSDVMENIREQGFVSLSSDVSVLLVYALFSLSVVPLLLTFCALGEEIGWRGYLLSQLLVFGRRRALLLSGLLWSVWYIPLVLVGQAYPGHPVAGLLLVFPFITGVGVILGHLQLSSQSVWIPSLAHGTFNAQMAGPAAVLVSASSPVTGGFMGVAGILVIWPIALWLLWKQ</sequence>
<feature type="transmembrane region" description="Helical" evidence="1">
    <location>
        <begin position="217"/>
        <end position="236"/>
    </location>
</feature>
<feature type="transmembrane region" description="Helical" evidence="1">
    <location>
        <begin position="147"/>
        <end position="168"/>
    </location>
</feature>
<proteinExistence type="predicted"/>
<dbReference type="InterPro" id="IPR003675">
    <property type="entry name" value="Rce1/LyrA-like_dom"/>
</dbReference>
<dbReference type="GO" id="GO:0004175">
    <property type="term" value="F:endopeptidase activity"/>
    <property type="evidence" value="ECO:0007669"/>
    <property type="project" value="UniProtKB-ARBA"/>
</dbReference>
<feature type="transmembrane region" description="Helical" evidence="1">
    <location>
        <begin position="273"/>
        <end position="293"/>
    </location>
</feature>
<keyword evidence="3" id="KW-0645">Protease</keyword>
<evidence type="ECO:0000256" key="1">
    <source>
        <dbReference type="SAM" id="Phobius"/>
    </source>
</evidence>
<evidence type="ECO:0000313" key="4">
    <source>
        <dbReference type="Proteomes" id="UP000237797"/>
    </source>
</evidence>
<gene>
    <name evidence="3" type="ORF">CLV97_15010</name>
</gene>
<dbReference type="EMBL" id="PVNE01000050">
    <property type="protein sequence ID" value="PRX38545.1"/>
    <property type="molecule type" value="Genomic_DNA"/>
</dbReference>
<dbReference type="PANTHER" id="PTHR35797">
    <property type="entry name" value="PROTEASE-RELATED"/>
    <property type="match status" value="1"/>
</dbReference>
<feature type="transmembrane region" description="Helical" evidence="1">
    <location>
        <begin position="248"/>
        <end position="267"/>
    </location>
</feature>
<dbReference type="RefSeq" id="WP_170070604.1">
    <property type="nucleotide sequence ID" value="NZ_PVNE01000050.1"/>
</dbReference>